<feature type="transmembrane region" description="Helical" evidence="1">
    <location>
        <begin position="12"/>
        <end position="30"/>
    </location>
</feature>
<organism evidence="2">
    <name type="scientific">bioreactor metagenome</name>
    <dbReference type="NCBI Taxonomy" id="1076179"/>
    <lineage>
        <taxon>unclassified sequences</taxon>
        <taxon>metagenomes</taxon>
        <taxon>ecological metagenomes</taxon>
    </lineage>
</organism>
<evidence type="ECO:0000256" key="1">
    <source>
        <dbReference type="SAM" id="Phobius"/>
    </source>
</evidence>
<evidence type="ECO:0000313" key="2">
    <source>
        <dbReference type="EMBL" id="MPM06261.1"/>
    </source>
</evidence>
<keyword evidence="1" id="KW-0812">Transmembrane</keyword>
<comment type="caution">
    <text evidence="2">The sequence shown here is derived from an EMBL/GenBank/DDBJ whole genome shotgun (WGS) entry which is preliminary data.</text>
</comment>
<keyword evidence="1" id="KW-1133">Transmembrane helix</keyword>
<gene>
    <name evidence="2" type="ORF">SDC9_52560</name>
</gene>
<protein>
    <submittedName>
        <fullName evidence="2">Uncharacterized protein</fullName>
    </submittedName>
</protein>
<dbReference type="AlphaFoldDB" id="A0A644WRX5"/>
<reference evidence="2" key="1">
    <citation type="submission" date="2019-08" db="EMBL/GenBank/DDBJ databases">
        <authorList>
            <person name="Kucharzyk K."/>
            <person name="Murdoch R.W."/>
            <person name="Higgins S."/>
            <person name="Loffler F."/>
        </authorList>
    </citation>
    <scope>NUCLEOTIDE SEQUENCE</scope>
</reference>
<proteinExistence type="predicted"/>
<sequence>MNEVKFGRILETGMAIVMSFTLNSTAMYLLGAPMGLKNILIGWAGAFAVAVAINYLFPVMNWVIPITKNIKNKTVEYIIRVGLFAFIMVLFNSVWCLVDLGLIAQWPNVFLPLLTAGTVAIYIALPIMVRIASALANTRHSKIAASIEK</sequence>
<name>A0A644WRX5_9ZZZZ</name>
<keyword evidence="1" id="KW-0472">Membrane</keyword>
<feature type="transmembrane region" description="Helical" evidence="1">
    <location>
        <begin position="77"/>
        <end position="103"/>
    </location>
</feature>
<feature type="transmembrane region" description="Helical" evidence="1">
    <location>
        <begin position="109"/>
        <end position="132"/>
    </location>
</feature>
<accession>A0A644WRX5</accession>
<dbReference type="EMBL" id="VSSQ01001213">
    <property type="protein sequence ID" value="MPM06261.1"/>
    <property type="molecule type" value="Genomic_DNA"/>
</dbReference>
<feature type="transmembrane region" description="Helical" evidence="1">
    <location>
        <begin position="36"/>
        <end position="57"/>
    </location>
</feature>